<dbReference type="EMBL" id="JARGYT010000011">
    <property type="protein sequence ID" value="MDZ5761944.1"/>
    <property type="molecule type" value="Genomic_DNA"/>
</dbReference>
<name>A0ABU5L737_9RICK</name>
<dbReference type="RefSeq" id="WP_322497442.1">
    <property type="nucleotide sequence ID" value="NZ_JARGYT010000011.1"/>
</dbReference>
<dbReference type="SUPFAM" id="SSF47794">
    <property type="entry name" value="Rad51 N-terminal domain-like"/>
    <property type="match status" value="2"/>
</dbReference>
<keyword evidence="2" id="KW-1185">Reference proteome</keyword>
<dbReference type="Gene3D" id="1.10.150.20">
    <property type="entry name" value="5' to 3' exonuclease, C-terminal subdomain"/>
    <property type="match status" value="2"/>
</dbReference>
<reference evidence="1 2" key="1">
    <citation type="submission" date="2023-02" db="EMBL/GenBank/DDBJ databases">
        <title>Host association and intracellularity evolved multiple times independently in the Rickettsiales.</title>
        <authorList>
            <person name="Castelli M."/>
            <person name="Nardi T."/>
            <person name="Gammuto L."/>
            <person name="Bellinzona G."/>
            <person name="Sabaneyeva E."/>
            <person name="Potekhin A."/>
            <person name="Serra V."/>
            <person name="Petroni G."/>
            <person name="Sassera D."/>
        </authorList>
    </citation>
    <scope>NUCLEOTIDE SEQUENCE [LARGE SCALE GENOMIC DNA]</scope>
    <source>
        <strain evidence="1 2">BOD18</strain>
    </source>
</reference>
<evidence type="ECO:0000313" key="1">
    <source>
        <dbReference type="EMBL" id="MDZ5761944.1"/>
    </source>
</evidence>
<dbReference type="InterPro" id="IPR010995">
    <property type="entry name" value="DNA_repair_Rad51/TF_NusA_a-hlx"/>
</dbReference>
<sequence>MTEETESKKRAEEFNNITRMFEDALDLSNILAQLLASEGFSSIEEIALRSPTELCDMIQGLEEGVANELVLRAQEYCASELTSSHTTNDDVLFKIKGMTNELVEKLRAAGVIDIQSLADLSKDDFIDIVSEMAENEKAVCDMIMQARDIINK</sequence>
<dbReference type="Proteomes" id="UP001293791">
    <property type="component" value="Unassembled WGS sequence"/>
</dbReference>
<accession>A0ABU5L737</accession>
<proteinExistence type="predicted"/>
<evidence type="ECO:0000313" key="2">
    <source>
        <dbReference type="Proteomes" id="UP001293791"/>
    </source>
</evidence>
<protein>
    <submittedName>
        <fullName evidence="1">Transcription termination/antitermination protein NusA C-terminal domain protein</fullName>
    </submittedName>
</protein>
<gene>
    <name evidence="1" type="ORF">Cyrtocomes_00308</name>
</gene>
<organism evidence="1 2">
    <name type="scientific">Candidatus Cyrtobacter comes</name>
    <dbReference type="NCBI Taxonomy" id="675776"/>
    <lineage>
        <taxon>Bacteria</taxon>
        <taxon>Pseudomonadati</taxon>
        <taxon>Pseudomonadota</taxon>
        <taxon>Alphaproteobacteria</taxon>
        <taxon>Rickettsiales</taxon>
        <taxon>Candidatus Midichloriaceae</taxon>
        <taxon>Candidatus Cyrtobacter</taxon>
    </lineage>
</organism>
<comment type="caution">
    <text evidence="1">The sequence shown here is derived from an EMBL/GenBank/DDBJ whole genome shotgun (WGS) entry which is preliminary data.</text>
</comment>